<feature type="region of interest" description="Disordered" evidence="1">
    <location>
        <begin position="369"/>
        <end position="388"/>
    </location>
</feature>
<dbReference type="AlphaFoldDB" id="A0AAJ0BMA7"/>
<feature type="compositionally biased region" description="Polar residues" evidence="1">
    <location>
        <begin position="312"/>
        <end position="322"/>
    </location>
</feature>
<protein>
    <submittedName>
        <fullName evidence="2">Uncharacterized protein</fullName>
    </submittedName>
</protein>
<feature type="compositionally biased region" description="Low complexity" evidence="1">
    <location>
        <begin position="431"/>
        <end position="442"/>
    </location>
</feature>
<gene>
    <name evidence="2" type="ORF">QBC47DRAFT_396877</name>
</gene>
<feature type="region of interest" description="Disordered" evidence="1">
    <location>
        <begin position="181"/>
        <end position="211"/>
    </location>
</feature>
<dbReference type="Proteomes" id="UP001239445">
    <property type="component" value="Unassembled WGS sequence"/>
</dbReference>
<feature type="region of interest" description="Disordered" evidence="1">
    <location>
        <begin position="405"/>
        <end position="489"/>
    </location>
</feature>
<evidence type="ECO:0000313" key="3">
    <source>
        <dbReference type="Proteomes" id="UP001239445"/>
    </source>
</evidence>
<feature type="region of interest" description="Disordered" evidence="1">
    <location>
        <begin position="96"/>
        <end position="150"/>
    </location>
</feature>
<keyword evidence="3" id="KW-1185">Reference proteome</keyword>
<feature type="compositionally biased region" description="Acidic residues" evidence="1">
    <location>
        <begin position="466"/>
        <end position="477"/>
    </location>
</feature>
<feature type="compositionally biased region" description="Basic residues" evidence="1">
    <location>
        <begin position="110"/>
        <end position="120"/>
    </location>
</feature>
<dbReference type="EMBL" id="MU839827">
    <property type="protein sequence ID" value="KAK1760895.1"/>
    <property type="molecule type" value="Genomic_DNA"/>
</dbReference>
<comment type="caution">
    <text evidence="2">The sequence shown here is derived from an EMBL/GenBank/DDBJ whole genome shotgun (WGS) entry which is preliminary data.</text>
</comment>
<evidence type="ECO:0000313" key="2">
    <source>
        <dbReference type="EMBL" id="KAK1760895.1"/>
    </source>
</evidence>
<feature type="compositionally biased region" description="Polar residues" evidence="1">
    <location>
        <begin position="199"/>
        <end position="211"/>
    </location>
</feature>
<proteinExistence type="predicted"/>
<name>A0AAJ0BMA7_9PEZI</name>
<feature type="compositionally biased region" description="Basic and acidic residues" evidence="1">
    <location>
        <begin position="96"/>
        <end position="109"/>
    </location>
</feature>
<organism evidence="2 3">
    <name type="scientific">Echria macrotheca</name>
    <dbReference type="NCBI Taxonomy" id="438768"/>
    <lineage>
        <taxon>Eukaryota</taxon>
        <taxon>Fungi</taxon>
        <taxon>Dikarya</taxon>
        <taxon>Ascomycota</taxon>
        <taxon>Pezizomycotina</taxon>
        <taxon>Sordariomycetes</taxon>
        <taxon>Sordariomycetidae</taxon>
        <taxon>Sordariales</taxon>
        <taxon>Schizotheciaceae</taxon>
        <taxon>Echria</taxon>
    </lineage>
</organism>
<feature type="compositionally biased region" description="Polar residues" evidence="1">
    <location>
        <begin position="331"/>
        <end position="340"/>
    </location>
</feature>
<feature type="region of interest" description="Disordered" evidence="1">
    <location>
        <begin position="227"/>
        <end position="340"/>
    </location>
</feature>
<sequence length="489" mass="52390">MGGRFWSADEERVFWLQIMPFSPKRIGIHELNAEQSWDVLAIRMQELMGDKARRQYSGLGLFEHYFLNVVKEQISPNSCGHAQRHIRKMDELGIDRKIDGFRKPRDGVKKPRKTPVKRPAARPARPANRSGPGSGRAGVEPGPTLPPIAPAAKLEPDAAAAGPNISLPAISQSASDALSMATANEPGQPGQPNQPTQPKTETGQHYHGNQYSGAQYLSGQFSGFGSSYGTPGNNRGGTGYAPQNAMGNHQYNNSYGFQNAQGPNQAGTSNSFYDLGYRPTDHAASAPPYPQGAYNQQAAFQPPQHPLAAGQMYQSAQQTTQPRYPRPTAGGWNNQQSMVGNHQTTYHSGAAMAQNTSQITQWAVAAPSVPTGTNQPSAPAAAASTGIDTPQLARRTAGLSIRQSPAATHNHNHQSIPGPLAHPQPMRSNRLAGLAAAAATAAEELDRDQDRGRQWTAINQVNDNEGQQEEDEEDDGDSLFVGDGAGEAT</sequence>
<reference evidence="2" key="1">
    <citation type="submission" date="2023-06" db="EMBL/GenBank/DDBJ databases">
        <title>Genome-scale phylogeny and comparative genomics of the fungal order Sordariales.</title>
        <authorList>
            <consortium name="Lawrence Berkeley National Laboratory"/>
            <person name="Hensen N."/>
            <person name="Bonometti L."/>
            <person name="Westerberg I."/>
            <person name="Brannstrom I.O."/>
            <person name="Guillou S."/>
            <person name="Cros-Aarteil S."/>
            <person name="Calhoun S."/>
            <person name="Haridas S."/>
            <person name="Kuo A."/>
            <person name="Mondo S."/>
            <person name="Pangilinan J."/>
            <person name="Riley R."/>
            <person name="Labutti K."/>
            <person name="Andreopoulos B."/>
            <person name="Lipzen A."/>
            <person name="Chen C."/>
            <person name="Yanf M."/>
            <person name="Daum C."/>
            <person name="Ng V."/>
            <person name="Clum A."/>
            <person name="Steindorff A."/>
            <person name="Ohm R."/>
            <person name="Martin F."/>
            <person name="Silar P."/>
            <person name="Natvig D."/>
            <person name="Lalanne C."/>
            <person name="Gautier V."/>
            <person name="Ament-Velasquez S.L."/>
            <person name="Kruys A."/>
            <person name="Hutchinson M.I."/>
            <person name="Powell A.J."/>
            <person name="Barry K."/>
            <person name="Miller A.N."/>
            <person name="Grigoriev I.V."/>
            <person name="Debuchy R."/>
            <person name="Gladieux P."/>
            <person name="Thoren M.H."/>
            <person name="Johannesson H."/>
        </authorList>
    </citation>
    <scope>NUCLEOTIDE SEQUENCE</scope>
    <source>
        <strain evidence="2">PSN4</strain>
    </source>
</reference>
<accession>A0AAJ0BMA7</accession>
<feature type="compositionally biased region" description="Polar residues" evidence="1">
    <location>
        <begin position="245"/>
        <end position="272"/>
    </location>
</feature>
<evidence type="ECO:0000256" key="1">
    <source>
        <dbReference type="SAM" id="MobiDB-lite"/>
    </source>
</evidence>
<feature type="compositionally biased region" description="Low complexity" evidence="1">
    <location>
        <begin position="186"/>
        <end position="198"/>
    </location>
</feature>
<feature type="compositionally biased region" description="Polar residues" evidence="1">
    <location>
        <begin position="405"/>
        <end position="415"/>
    </location>
</feature>